<name>A0A074J5K3_9RHOB</name>
<reference evidence="1 2" key="1">
    <citation type="submission" date="2013-07" db="EMBL/GenBank/DDBJ databases">
        <title>Thioclava pacifica DSM 10166 Genome Sequencing.</title>
        <authorList>
            <person name="Lai Q."/>
            <person name="Shao Z."/>
        </authorList>
    </citation>
    <scope>NUCLEOTIDE SEQUENCE [LARGE SCALE GENOMIC DNA]</scope>
    <source>
        <strain evidence="1 2">DSM 10166</strain>
    </source>
</reference>
<gene>
    <name evidence="1" type="ORF">TP2_07355</name>
</gene>
<dbReference type="STRING" id="1353537.TP2_07355"/>
<keyword evidence="2" id="KW-1185">Reference proteome</keyword>
<proteinExistence type="predicted"/>
<evidence type="ECO:0000313" key="1">
    <source>
        <dbReference type="EMBL" id="KEO52751.1"/>
    </source>
</evidence>
<accession>A0A074J5K3</accession>
<dbReference type="EMBL" id="AUND01000023">
    <property type="protein sequence ID" value="KEO52751.1"/>
    <property type="molecule type" value="Genomic_DNA"/>
</dbReference>
<protein>
    <submittedName>
        <fullName evidence="1">Uncharacterized protein</fullName>
    </submittedName>
</protein>
<sequence>MRDPRCNLFLGRVARDHREAGVTGDLGRAVVDRQDQRTPPPLQRPNAAMQPVADIVEPLPAFEKCIISLERGRENFGAALRELRDIVEIVDPLRPDMNLAIAAREQIEDTGISR</sequence>
<dbReference type="AlphaFoldDB" id="A0A074J5K3"/>
<dbReference type="Proteomes" id="UP000027432">
    <property type="component" value="Unassembled WGS sequence"/>
</dbReference>
<comment type="caution">
    <text evidence="1">The sequence shown here is derived from an EMBL/GenBank/DDBJ whole genome shotgun (WGS) entry which is preliminary data.</text>
</comment>
<organism evidence="1 2">
    <name type="scientific">Thioclava pacifica DSM 10166</name>
    <dbReference type="NCBI Taxonomy" id="1353537"/>
    <lineage>
        <taxon>Bacteria</taxon>
        <taxon>Pseudomonadati</taxon>
        <taxon>Pseudomonadota</taxon>
        <taxon>Alphaproteobacteria</taxon>
        <taxon>Rhodobacterales</taxon>
        <taxon>Paracoccaceae</taxon>
        <taxon>Thioclava</taxon>
    </lineage>
</organism>
<evidence type="ECO:0000313" key="2">
    <source>
        <dbReference type="Proteomes" id="UP000027432"/>
    </source>
</evidence>